<keyword evidence="2" id="KW-1185">Reference proteome</keyword>
<name>A0A8J2KSR1_9HEXA</name>
<dbReference type="EMBL" id="CAJVCH010526641">
    <property type="protein sequence ID" value="CAG7822534.1"/>
    <property type="molecule type" value="Genomic_DNA"/>
</dbReference>
<evidence type="ECO:0000313" key="2">
    <source>
        <dbReference type="Proteomes" id="UP000708208"/>
    </source>
</evidence>
<accession>A0A8J2KSR1</accession>
<sequence>MQILLISGGLKTEDYDGQCEDTSTAMMAWGRKNFCRIVLIVVGVRRHRNENCMLTVTASADIKFTLLTSQYEFISARSEATLENHHVLICRVSIKRSKDEESFLPQGPFGFLVSSPKQ</sequence>
<comment type="caution">
    <text evidence="1">The sequence shown here is derived from an EMBL/GenBank/DDBJ whole genome shotgun (WGS) entry which is preliminary data.</text>
</comment>
<dbReference type="AlphaFoldDB" id="A0A8J2KSR1"/>
<protein>
    <submittedName>
        <fullName evidence="1">Uncharacterized protein</fullName>
    </submittedName>
</protein>
<dbReference type="Proteomes" id="UP000708208">
    <property type="component" value="Unassembled WGS sequence"/>
</dbReference>
<gene>
    <name evidence="1" type="ORF">AFUS01_LOCUS32800</name>
</gene>
<reference evidence="1" key="1">
    <citation type="submission" date="2021-06" db="EMBL/GenBank/DDBJ databases">
        <authorList>
            <person name="Hodson N. C."/>
            <person name="Mongue J. A."/>
            <person name="Jaron S. K."/>
        </authorList>
    </citation>
    <scope>NUCLEOTIDE SEQUENCE</scope>
</reference>
<organism evidence="1 2">
    <name type="scientific">Allacma fusca</name>
    <dbReference type="NCBI Taxonomy" id="39272"/>
    <lineage>
        <taxon>Eukaryota</taxon>
        <taxon>Metazoa</taxon>
        <taxon>Ecdysozoa</taxon>
        <taxon>Arthropoda</taxon>
        <taxon>Hexapoda</taxon>
        <taxon>Collembola</taxon>
        <taxon>Symphypleona</taxon>
        <taxon>Sminthuridae</taxon>
        <taxon>Allacma</taxon>
    </lineage>
</organism>
<evidence type="ECO:0000313" key="1">
    <source>
        <dbReference type="EMBL" id="CAG7822534.1"/>
    </source>
</evidence>
<proteinExistence type="predicted"/>